<evidence type="ECO:0000256" key="6">
    <source>
        <dbReference type="SAM" id="Phobius"/>
    </source>
</evidence>
<keyword evidence="4 6" id="KW-1133">Transmembrane helix</keyword>
<evidence type="ECO:0000259" key="7">
    <source>
        <dbReference type="PROSITE" id="PS50850"/>
    </source>
</evidence>
<accession>A5W310</accession>
<dbReference type="CDD" id="cd17319">
    <property type="entry name" value="MFS_ExuT_GudP_like"/>
    <property type="match status" value="1"/>
</dbReference>
<feature type="transmembrane region" description="Helical" evidence="6">
    <location>
        <begin position="142"/>
        <end position="162"/>
    </location>
</feature>
<name>A5W310_PSEP1</name>
<dbReference type="Pfam" id="PF07690">
    <property type="entry name" value="MFS_1"/>
    <property type="match status" value="1"/>
</dbReference>
<feature type="transmembrane region" description="Helical" evidence="6">
    <location>
        <begin position="200"/>
        <end position="218"/>
    </location>
</feature>
<evidence type="ECO:0000256" key="2">
    <source>
        <dbReference type="ARBA" id="ARBA00022448"/>
    </source>
</evidence>
<evidence type="ECO:0000256" key="4">
    <source>
        <dbReference type="ARBA" id="ARBA00022989"/>
    </source>
</evidence>
<sequence length="462" mass="51241">MNWRPTTCAEAREGPNPNHLLQQKKQAQEQQTMQSQSLAPRRWWYIIPIVFFTYSLAYLDRANYGFAAASGMAEDLHITPVLSSLLGALFFLGYFFFQVPGAIYAEKRSVKKLIFVCLILWGGLATLTGMVSNVYMLIGIRFLLGVVEAAVMPAMLVYLCHWFTRAERSRANTFLMLGNPVTILWMSVVSGYLIKHYDWRWMFIIEGLPAVIWAFFWWRLVDDRPAQVVWLSEQEKAALAQALAAEQQGIKPVKNYREAFRSPQVIILALQYFCWSIGVYGFVLWLPSILKQAANVDIVQAGWLASVPYLAAVLAMVGVSWASDRLQKRKRFVWPPLLIAALAFYGSYALGSEHFWLSYALLVVAGACMYAPYGPFFAIVPEILPANVAGGAMALINSMGALGSFGGSWLVGYLNGATGGPGASYLFMCGALLTAVALTAALNTSQTSGRAKRDSSRLAMNH</sequence>
<reference evidence="8" key="1">
    <citation type="submission" date="2007-05" db="EMBL/GenBank/DDBJ databases">
        <title>Complete sequence of Pseudomonas putida F1.</title>
        <authorList>
            <consortium name="US DOE Joint Genome Institute"/>
            <person name="Copeland A."/>
            <person name="Lucas S."/>
            <person name="Lapidus A."/>
            <person name="Barry K."/>
            <person name="Detter J.C."/>
            <person name="Glavina del Rio T."/>
            <person name="Hammon N."/>
            <person name="Israni S."/>
            <person name="Dalin E."/>
            <person name="Tice H."/>
            <person name="Pitluck S."/>
            <person name="Chain P."/>
            <person name="Malfatti S."/>
            <person name="Shin M."/>
            <person name="Vergez L."/>
            <person name="Schmutz J."/>
            <person name="Larimer F."/>
            <person name="Land M."/>
            <person name="Hauser L."/>
            <person name="Kyrpides N."/>
            <person name="Lykidis A."/>
            <person name="Parales R."/>
            <person name="Richardson P."/>
        </authorList>
    </citation>
    <scope>NUCLEOTIDE SEQUENCE [LARGE SCALE GENOMIC DNA]</scope>
    <source>
        <strain evidence="8">F1</strain>
    </source>
</reference>
<dbReference type="SUPFAM" id="SSF103473">
    <property type="entry name" value="MFS general substrate transporter"/>
    <property type="match status" value="1"/>
</dbReference>
<keyword evidence="3 6" id="KW-0812">Transmembrane</keyword>
<organism evidence="8">
    <name type="scientific">Pseudomonas putida (strain ATCC 700007 / DSM 6899 / JCM 31910 / BCRC 17059 / LMG 24140 / F1)</name>
    <dbReference type="NCBI Taxonomy" id="351746"/>
    <lineage>
        <taxon>Bacteria</taxon>
        <taxon>Pseudomonadati</taxon>
        <taxon>Pseudomonadota</taxon>
        <taxon>Gammaproteobacteria</taxon>
        <taxon>Pseudomonadales</taxon>
        <taxon>Pseudomonadaceae</taxon>
        <taxon>Pseudomonas</taxon>
    </lineage>
</organism>
<feature type="transmembrane region" description="Helical" evidence="6">
    <location>
        <begin position="298"/>
        <end position="320"/>
    </location>
</feature>
<dbReference type="KEGG" id="ppf:Pput_2381"/>
<dbReference type="PIRSF" id="PIRSF002808">
    <property type="entry name" value="Hexose_phosphate_transp"/>
    <property type="match status" value="1"/>
</dbReference>
<protein>
    <submittedName>
        <fullName evidence="8">Major facilitator superfamily MFS_1</fullName>
    </submittedName>
</protein>
<evidence type="ECO:0000256" key="3">
    <source>
        <dbReference type="ARBA" id="ARBA00022692"/>
    </source>
</evidence>
<comment type="subcellular location">
    <subcellularLocation>
        <location evidence="1">Membrane</location>
        <topology evidence="1">Multi-pass membrane protein</topology>
    </subcellularLocation>
</comment>
<feature type="transmembrane region" description="Helical" evidence="6">
    <location>
        <begin position="356"/>
        <end position="380"/>
    </location>
</feature>
<dbReference type="EMBL" id="CP000712">
    <property type="protein sequence ID" value="ABQ78520.1"/>
    <property type="molecule type" value="Genomic_DNA"/>
</dbReference>
<dbReference type="PANTHER" id="PTHR43791">
    <property type="entry name" value="PERMEASE-RELATED"/>
    <property type="match status" value="1"/>
</dbReference>
<evidence type="ECO:0000256" key="1">
    <source>
        <dbReference type="ARBA" id="ARBA00004141"/>
    </source>
</evidence>
<dbReference type="Gene3D" id="1.20.1250.20">
    <property type="entry name" value="MFS general substrate transporter like domains"/>
    <property type="match status" value="2"/>
</dbReference>
<dbReference type="AlphaFoldDB" id="A5W310"/>
<dbReference type="GO" id="GO:0005886">
    <property type="term" value="C:plasma membrane"/>
    <property type="evidence" value="ECO:0007669"/>
    <property type="project" value="TreeGrafter"/>
</dbReference>
<feature type="transmembrane region" description="Helical" evidence="6">
    <location>
        <begin position="423"/>
        <end position="443"/>
    </location>
</feature>
<dbReference type="GO" id="GO:0022857">
    <property type="term" value="F:transmembrane transporter activity"/>
    <property type="evidence" value="ECO:0007669"/>
    <property type="project" value="InterPro"/>
</dbReference>
<keyword evidence="5 6" id="KW-0472">Membrane</keyword>
<feature type="transmembrane region" description="Helical" evidence="6">
    <location>
        <begin position="43"/>
        <end position="59"/>
    </location>
</feature>
<dbReference type="InterPro" id="IPR000849">
    <property type="entry name" value="Sugar_P_transporter"/>
</dbReference>
<keyword evidence="2" id="KW-0813">Transport</keyword>
<dbReference type="InterPro" id="IPR036259">
    <property type="entry name" value="MFS_trans_sf"/>
</dbReference>
<feature type="transmembrane region" description="Helical" evidence="6">
    <location>
        <begin position="174"/>
        <end position="194"/>
    </location>
</feature>
<feature type="transmembrane region" description="Helical" evidence="6">
    <location>
        <begin position="392"/>
        <end position="411"/>
    </location>
</feature>
<dbReference type="PANTHER" id="PTHR43791:SF100">
    <property type="entry name" value="SUGAR TRANSPORTER"/>
    <property type="match status" value="1"/>
</dbReference>
<dbReference type="PROSITE" id="PS50850">
    <property type="entry name" value="MFS"/>
    <property type="match status" value="1"/>
</dbReference>
<feature type="transmembrane region" description="Helical" evidence="6">
    <location>
        <begin position="265"/>
        <end position="286"/>
    </location>
</feature>
<dbReference type="eggNOG" id="COG2271">
    <property type="taxonomic scope" value="Bacteria"/>
</dbReference>
<gene>
    <name evidence="8" type="ordered locus">Pput_2381</name>
</gene>
<proteinExistence type="predicted"/>
<feature type="transmembrane region" description="Helical" evidence="6">
    <location>
        <begin position="332"/>
        <end position="350"/>
    </location>
</feature>
<dbReference type="InterPro" id="IPR011701">
    <property type="entry name" value="MFS"/>
</dbReference>
<feature type="transmembrane region" description="Helical" evidence="6">
    <location>
        <begin position="113"/>
        <end position="136"/>
    </location>
</feature>
<dbReference type="HOGENOM" id="CLU_001265_5_1_6"/>
<evidence type="ECO:0000256" key="5">
    <source>
        <dbReference type="ARBA" id="ARBA00023136"/>
    </source>
</evidence>
<feature type="domain" description="Major facilitator superfamily (MFS) profile" evidence="7">
    <location>
        <begin position="46"/>
        <end position="448"/>
    </location>
</feature>
<evidence type="ECO:0000313" key="8">
    <source>
        <dbReference type="EMBL" id="ABQ78520.1"/>
    </source>
</evidence>
<dbReference type="InterPro" id="IPR020846">
    <property type="entry name" value="MFS_dom"/>
</dbReference>
<feature type="transmembrane region" description="Helical" evidence="6">
    <location>
        <begin position="79"/>
        <end position="101"/>
    </location>
</feature>